<proteinExistence type="predicted"/>
<gene>
    <name evidence="3" type="ORF">Poli38472_006106</name>
</gene>
<dbReference type="Proteomes" id="UP000794436">
    <property type="component" value="Unassembled WGS sequence"/>
</dbReference>
<evidence type="ECO:0000256" key="1">
    <source>
        <dbReference type="SAM" id="MobiDB-lite"/>
    </source>
</evidence>
<accession>A0A8K1FSK5</accession>
<keyword evidence="4" id="KW-1185">Reference proteome</keyword>
<feature type="chain" id="PRO_5035442949" evidence="2">
    <location>
        <begin position="23"/>
        <end position="250"/>
    </location>
</feature>
<evidence type="ECO:0000256" key="2">
    <source>
        <dbReference type="SAM" id="SignalP"/>
    </source>
</evidence>
<sequence length="250" mass="26573">MVKTLLVAMALVATASFQEANAHTYLTQPLAEFKKGASKSSWVDETGPPWEGTFKTGAQFAAEAEKRGIKDLRSFLEERGPVCGNSLPDATPKAIPSDGIVKFASTIEHAGPCEIWFDDNRAFYDEDCEKSFGTATSLKVDFSSCKGNCMMRFYWLGLQDGGKRWQAYKNCIPLKGGSGGSGPSPTSAAPSPSSSATPKPSATSTKPTKTPKPTTAAPKPTSGTPKPSNSTSKPIAPSPSKVTCLRRTRN</sequence>
<feature type="signal peptide" evidence="2">
    <location>
        <begin position="1"/>
        <end position="22"/>
    </location>
</feature>
<feature type="compositionally biased region" description="Low complexity" evidence="1">
    <location>
        <begin position="183"/>
        <end position="234"/>
    </location>
</feature>
<dbReference type="OrthoDB" id="156889at2759"/>
<evidence type="ECO:0000313" key="3">
    <source>
        <dbReference type="EMBL" id="TMW68638.1"/>
    </source>
</evidence>
<comment type="caution">
    <text evidence="3">The sequence shown here is derived from an EMBL/GenBank/DDBJ whole genome shotgun (WGS) entry which is preliminary data.</text>
</comment>
<dbReference type="EMBL" id="SPLM01000002">
    <property type="protein sequence ID" value="TMW68638.1"/>
    <property type="molecule type" value="Genomic_DNA"/>
</dbReference>
<dbReference type="AlphaFoldDB" id="A0A8K1FSK5"/>
<reference evidence="3" key="1">
    <citation type="submission" date="2019-03" db="EMBL/GenBank/DDBJ databases">
        <title>Long read genome sequence of the mycoparasitic Pythium oligandrum ATCC 38472 isolated from sugarbeet rhizosphere.</title>
        <authorList>
            <person name="Gaulin E."/>
        </authorList>
    </citation>
    <scope>NUCLEOTIDE SEQUENCE</scope>
    <source>
        <strain evidence="3">ATCC 38472_TT</strain>
    </source>
</reference>
<feature type="region of interest" description="Disordered" evidence="1">
    <location>
        <begin position="177"/>
        <end position="250"/>
    </location>
</feature>
<organism evidence="3 4">
    <name type="scientific">Pythium oligandrum</name>
    <name type="common">Mycoparasitic fungus</name>
    <dbReference type="NCBI Taxonomy" id="41045"/>
    <lineage>
        <taxon>Eukaryota</taxon>
        <taxon>Sar</taxon>
        <taxon>Stramenopiles</taxon>
        <taxon>Oomycota</taxon>
        <taxon>Peronosporomycetes</taxon>
        <taxon>Pythiales</taxon>
        <taxon>Pythiaceae</taxon>
        <taxon>Pythium</taxon>
    </lineage>
</organism>
<evidence type="ECO:0000313" key="4">
    <source>
        <dbReference type="Proteomes" id="UP000794436"/>
    </source>
</evidence>
<keyword evidence="2" id="KW-0732">Signal</keyword>
<name>A0A8K1FSK5_PYTOL</name>
<protein>
    <submittedName>
        <fullName evidence="3">Uncharacterized protein</fullName>
    </submittedName>
</protein>